<evidence type="ECO:0000313" key="1">
    <source>
        <dbReference type="EMBL" id="GAA4259845.1"/>
    </source>
</evidence>
<dbReference type="EMBL" id="BAABAT010000037">
    <property type="protein sequence ID" value="GAA4259845.1"/>
    <property type="molecule type" value="Genomic_DNA"/>
</dbReference>
<evidence type="ECO:0008006" key="3">
    <source>
        <dbReference type="Google" id="ProtNLM"/>
    </source>
</evidence>
<gene>
    <name evidence="1" type="ORF">GCM10022255_086150</name>
</gene>
<organism evidence="1 2">
    <name type="scientific">Dactylosporangium darangshiense</name>
    <dbReference type="NCBI Taxonomy" id="579108"/>
    <lineage>
        <taxon>Bacteria</taxon>
        <taxon>Bacillati</taxon>
        <taxon>Actinomycetota</taxon>
        <taxon>Actinomycetes</taxon>
        <taxon>Micromonosporales</taxon>
        <taxon>Micromonosporaceae</taxon>
        <taxon>Dactylosporangium</taxon>
    </lineage>
</organism>
<evidence type="ECO:0000313" key="2">
    <source>
        <dbReference type="Proteomes" id="UP001500620"/>
    </source>
</evidence>
<accession>A0ABP8DMR0</accession>
<comment type="caution">
    <text evidence="1">The sequence shown here is derived from an EMBL/GenBank/DDBJ whole genome shotgun (WGS) entry which is preliminary data.</text>
</comment>
<dbReference type="RefSeq" id="WP_345136756.1">
    <property type="nucleotide sequence ID" value="NZ_BAABAT010000037.1"/>
</dbReference>
<keyword evidence="2" id="KW-1185">Reference proteome</keyword>
<sequence>MLVHYRLGACDWWICKYDPQTGEAYGYTCVGDPFNAEWGYIPLTELEQMQAGPEGLLIVWRDLSWEPVPFSQVRHACTG</sequence>
<dbReference type="Proteomes" id="UP001500620">
    <property type="component" value="Unassembled WGS sequence"/>
</dbReference>
<proteinExistence type="predicted"/>
<name>A0ABP8DMR0_9ACTN</name>
<reference evidence="2" key="1">
    <citation type="journal article" date="2019" name="Int. J. Syst. Evol. Microbiol.">
        <title>The Global Catalogue of Microorganisms (GCM) 10K type strain sequencing project: providing services to taxonomists for standard genome sequencing and annotation.</title>
        <authorList>
            <consortium name="The Broad Institute Genomics Platform"/>
            <consortium name="The Broad Institute Genome Sequencing Center for Infectious Disease"/>
            <person name="Wu L."/>
            <person name="Ma J."/>
        </authorList>
    </citation>
    <scope>NUCLEOTIDE SEQUENCE [LARGE SCALE GENOMIC DNA]</scope>
    <source>
        <strain evidence="2">JCM 17441</strain>
    </source>
</reference>
<protein>
    <recommendedName>
        <fullName evidence="3">DUF2958 domain-containing protein</fullName>
    </recommendedName>
</protein>